<reference evidence="2" key="1">
    <citation type="journal article" date="2016" name="Biomed. Res. Int.">
        <title>Resistance of Permafrost and Modern Acinetobacter lwoffii Strains to Heavy Metals and Arsenic Revealed by Genome Analysis.</title>
        <authorList>
            <person name="Mindlin S."/>
            <person name="Petrenko A."/>
            <person name="Kurakov A."/>
            <person name="Beletsky A."/>
            <person name="Mardanov A."/>
            <person name="Petrova M."/>
        </authorList>
    </citation>
    <scope>NUCLEOTIDE SEQUENCE</scope>
    <source>
        <strain evidence="2">ED23-35</strain>
        <plasmid evidence="2">pALWED1.1</plasmid>
    </source>
</reference>
<accession>A0A1P8KGH8</accession>
<dbReference type="PANTHER" id="PTHR39200:SF1">
    <property type="entry name" value="AUTO-TRANSPORTER ADHESIN HEAD GIN DOMAIN-CONTAINING PROTEIN-RELATED"/>
    <property type="match status" value="1"/>
</dbReference>
<evidence type="ECO:0000313" key="2">
    <source>
        <dbReference type="EMBL" id="APW48787.1"/>
    </source>
</evidence>
<dbReference type="RefSeq" id="WP_032056293.1">
    <property type="nucleotide sequence ID" value="NZ_CP082144.1"/>
</dbReference>
<sequence>MSKHIFSGSVVINGNGNVYSSGSNYQIVGSGKPVTKQVPVNPFNEICMKGPMSLKFFASSVSKMEITADDNIVDLISATFQGGVLVLAIQDNVSFSTCSPLEVSISHPNLKAIDLKGSGNIQVLNLNEDKFTASISGSGNMDLDGTVEHCVLSLRGSGNFDALPLKSNNLEVALSGSGNIFCTAINSAQVQLSGSGNVKVYGKPIHKSQNRTGSGNISFK</sequence>
<protein>
    <recommendedName>
        <fullName evidence="1">Putative auto-transporter adhesin head GIN domain-containing protein</fullName>
    </recommendedName>
</protein>
<geneLocation type="plasmid" evidence="2">
    <name>pALWED1.1</name>
</geneLocation>
<gene>
    <name evidence="2" type="ORF">BAA96_1p0081</name>
</gene>
<dbReference type="InterPro" id="IPR021255">
    <property type="entry name" value="DUF2807"/>
</dbReference>
<dbReference type="Gene3D" id="2.160.20.120">
    <property type="match status" value="1"/>
</dbReference>
<feature type="domain" description="Putative auto-transporter adhesin head GIN" evidence="1">
    <location>
        <begin position="42"/>
        <end position="204"/>
    </location>
</feature>
<name>A0A1P8KGH8_ACILW</name>
<dbReference type="PANTHER" id="PTHR39200">
    <property type="entry name" value="HYPOTHETICAL EXPORTED PROTEIN"/>
    <property type="match status" value="1"/>
</dbReference>
<dbReference type="AlphaFoldDB" id="A0A1P8KGH8"/>
<organism evidence="2">
    <name type="scientific">Acinetobacter lwoffii</name>
    <dbReference type="NCBI Taxonomy" id="28090"/>
    <lineage>
        <taxon>Bacteria</taxon>
        <taxon>Pseudomonadati</taxon>
        <taxon>Pseudomonadota</taxon>
        <taxon>Gammaproteobacteria</taxon>
        <taxon>Moraxellales</taxon>
        <taxon>Moraxellaceae</taxon>
        <taxon>Acinetobacter</taxon>
    </lineage>
</organism>
<dbReference type="Pfam" id="PF10988">
    <property type="entry name" value="DUF2807"/>
    <property type="match status" value="1"/>
</dbReference>
<evidence type="ECO:0000259" key="1">
    <source>
        <dbReference type="Pfam" id="PF10988"/>
    </source>
</evidence>
<proteinExistence type="predicted"/>
<keyword evidence="2" id="KW-0614">Plasmid</keyword>
<dbReference type="EMBL" id="KX426227">
    <property type="protein sequence ID" value="APW48787.1"/>
    <property type="molecule type" value="Genomic_DNA"/>
</dbReference>